<evidence type="ECO:0000313" key="1">
    <source>
        <dbReference type="EMBL" id="GJB92345.1"/>
    </source>
</evidence>
<comment type="caution">
    <text evidence="1">The sequence shown here is derived from an EMBL/GenBank/DDBJ whole genome shotgun (WGS) entry which is preliminary data.</text>
</comment>
<sequence length="102" mass="11316">MTALIPELIAMASDPTIKTADLGQRPKWRPKGHCRAALAGWRVRKGEPMPLLTAQLHAFRLDGLEPFDAALIALCDDGSIWEKAGIHNQAEWVKIDSIPQYD</sequence>
<organism evidence="1 2">
    <name type="scientific">Aeromonas caviae</name>
    <name type="common">Aeromonas punctata</name>
    <dbReference type="NCBI Taxonomy" id="648"/>
    <lineage>
        <taxon>Bacteria</taxon>
        <taxon>Pseudomonadati</taxon>
        <taxon>Pseudomonadota</taxon>
        <taxon>Gammaproteobacteria</taxon>
        <taxon>Aeromonadales</taxon>
        <taxon>Aeromonadaceae</taxon>
        <taxon>Aeromonas</taxon>
    </lineage>
</organism>
<evidence type="ECO:0000313" key="2">
    <source>
        <dbReference type="Proteomes" id="UP000737420"/>
    </source>
</evidence>
<accession>A0ABD0B8W0</accession>
<proteinExistence type="predicted"/>
<dbReference type="EMBL" id="BPOP01000022">
    <property type="protein sequence ID" value="GJB92345.1"/>
    <property type="molecule type" value="Genomic_DNA"/>
</dbReference>
<gene>
    <name evidence="1" type="ORF">KAM382_24060</name>
</gene>
<dbReference type="Proteomes" id="UP000737420">
    <property type="component" value="Unassembled WGS sequence"/>
</dbReference>
<name>A0ABD0B8W0_AERCA</name>
<protein>
    <submittedName>
        <fullName evidence="1">Uncharacterized protein</fullName>
    </submittedName>
</protein>
<dbReference type="RefSeq" id="WP_190284464.1">
    <property type="nucleotide sequence ID" value="NZ_AP024404.1"/>
</dbReference>
<dbReference type="AlphaFoldDB" id="A0ABD0B8W0"/>
<reference evidence="1 2" key="1">
    <citation type="submission" date="2021-07" db="EMBL/GenBank/DDBJ databases">
        <title>Draft genome sequence of carbapenem-resistant Aeromonas spp. in Japan.</title>
        <authorList>
            <person name="Maehana S."/>
            <person name="Suzuki M."/>
            <person name="Kitasato H."/>
        </authorList>
    </citation>
    <scope>NUCLEOTIDE SEQUENCE [LARGE SCALE GENOMIC DNA]</scope>
    <source>
        <strain evidence="1 2">KAM382</strain>
    </source>
</reference>